<dbReference type="InterPro" id="IPR001567">
    <property type="entry name" value="Pept_M3A_M3B_dom"/>
</dbReference>
<evidence type="ECO:0000256" key="6">
    <source>
        <dbReference type="RuleBase" id="RU368091"/>
    </source>
</evidence>
<dbReference type="GO" id="GO:0006518">
    <property type="term" value="P:peptide metabolic process"/>
    <property type="evidence" value="ECO:0007669"/>
    <property type="project" value="TreeGrafter"/>
</dbReference>
<feature type="domain" description="Oligopeptidase F N-terminal" evidence="8">
    <location>
        <begin position="107"/>
        <end position="173"/>
    </location>
</feature>
<proteinExistence type="inferred from homology"/>
<feature type="domain" description="Peptidase M3A/M3B catalytic" evidence="7">
    <location>
        <begin position="198"/>
        <end position="576"/>
    </location>
</feature>
<evidence type="ECO:0000313" key="10">
    <source>
        <dbReference type="Proteomes" id="UP000659630"/>
    </source>
</evidence>
<dbReference type="GO" id="GO:0046872">
    <property type="term" value="F:metal ion binding"/>
    <property type="evidence" value="ECO:0007669"/>
    <property type="project" value="UniProtKB-UniRule"/>
</dbReference>
<sequence length="590" mass="66382">MKLNSDSTWDLADMFPDDAAWERQMEEVRALGAQLAARRGHAADSAGALMETAALYDSLNRKGAQCAVYAECRFHTDMSSPRGKEMVGKLEILFTALGEQTAFLAPELMRYSYADFERYCAECPELKIYDQLAKDFFARKEHVLDDAGEAMLTRMADLGGTYRQVFEDLVINDTPSPEVEGPDGTPVKVTEAGYGAALQNPDRPFRARYYNALLGLYGGHINTLSSSYYGKVKADVYLAKSRRYPSARAAALADNFIPEEVYDNLVSTARAHTGPLQEYVSLRKRVLGIEDFHFYDFFVPLAKEVARAYPFEEAAGLVMDATAPLGPDYADKMRRALENRWIDIYPKQNKQTGAYSTGTYGFHPYMLLNYDGTLEDVFTLVHELGHSMHTMYSCENQPFVYSDYSIFCAEVASTANEQLLYHYLLDHCESQELRRLLLAKHLDDLRSTFYRQTMFADFERETHARVEAGEPLLPATLCGIHKKLNEDYYGPELVVDDVLSYEWARIPHYYRGFYVYQYATGISAAIAISNRILAGTPGAVEDYKKFLSGGSSSHPIELLRTAGVDMASPQPILDTVAEFSATLDELKKLI</sequence>
<keyword evidence="10" id="KW-1185">Reference proteome</keyword>
<accession>A0A923KX85</accession>
<dbReference type="InterPro" id="IPR004438">
    <property type="entry name" value="Peptidase_M3B"/>
</dbReference>
<reference evidence="9" key="1">
    <citation type="submission" date="2020-08" db="EMBL/GenBank/DDBJ databases">
        <title>Genome public.</title>
        <authorList>
            <person name="Liu C."/>
            <person name="Sun Q."/>
        </authorList>
    </citation>
    <scope>NUCLEOTIDE SEQUENCE</scope>
    <source>
        <strain evidence="9">BX8</strain>
    </source>
</reference>
<keyword evidence="1 6" id="KW-0645">Protease</keyword>
<dbReference type="Proteomes" id="UP000659630">
    <property type="component" value="Unassembled WGS sequence"/>
</dbReference>
<comment type="caution">
    <text evidence="9">The sequence shown here is derived from an EMBL/GenBank/DDBJ whole genome shotgun (WGS) entry which is preliminary data.</text>
</comment>
<dbReference type="GO" id="GO:0004222">
    <property type="term" value="F:metalloendopeptidase activity"/>
    <property type="evidence" value="ECO:0007669"/>
    <property type="project" value="UniProtKB-UniRule"/>
</dbReference>
<dbReference type="RefSeq" id="WP_186886575.1">
    <property type="nucleotide sequence ID" value="NZ_JACONZ010000001.1"/>
</dbReference>
<dbReference type="InterPro" id="IPR045090">
    <property type="entry name" value="Pept_M3A_M3B"/>
</dbReference>
<keyword evidence="5 6" id="KW-0482">Metalloprotease</keyword>
<comment type="cofactor">
    <cofactor evidence="6">
        <name>Zn(2+)</name>
        <dbReference type="ChEBI" id="CHEBI:29105"/>
    </cofactor>
    <text evidence="6">Binds 1 zinc ion.</text>
</comment>
<evidence type="ECO:0000256" key="1">
    <source>
        <dbReference type="ARBA" id="ARBA00022670"/>
    </source>
</evidence>
<evidence type="ECO:0000256" key="5">
    <source>
        <dbReference type="ARBA" id="ARBA00023049"/>
    </source>
</evidence>
<evidence type="ECO:0000259" key="8">
    <source>
        <dbReference type="Pfam" id="PF08439"/>
    </source>
</evidence>
<dbReference type="Gene3D" id="1.10.1370.20">
    <property type="entry name" value="Oligoendopeptidase f, C-terminal domain"/>
    <property type="match status" value="1"/>
</dbReference>
<dbReference type="NCBIfam" id="TIGR00181">
    <property type="entry name" value="pepF"/>
    <property type="match status" value="1"/>
</dbReference>
<evidence type="ECO:0000256" key="2">
    <source>
        <dbReference type="ARBA" id="ARBA00022723"/>
    </source>
</evidence>
<dbReference type="GO" id="GO:0006508">
    <property type="term" value="P:proteolysis"/>
    <property type="evidence" value="ECO:0007669"/>
    <property type="project" value="UniProtKB-KW"/>
</dbReference>
<gene>
    <name evidence="9" type="primary">pepF</name>
    <name evidence="9" type="ORF">H8S23_01675</name>
</gene>
<evidence type="ECO:0000313" key="9">
    <source>
        <dbReference type="EMBL" id="MBC5580209.1"/>
    </source>
</evidence>
<dbReference type="Gene3D" id="1.20.140.70">
    <property type="entry name" value="Oligopeptidase f, N-terminal domain"/>
    <property type="match status" value="1"/>
</dbReference>
<dbReference type="EC" id="3.4.24.-" evidence="6"/>
<evidence type="ECO:0000256" key="4">
    <source>
        <dbReference type="ARBA" id="ARBA00022833"/>
    </source>
</evidence>
<dbReference type="CDD" id="cd09608">
    <property type="entry name" value="M3B_PepF"/>
    <property type="match status" value="1"/>
</dbReference>
<dbReference type="AlphaFoldDB" id="A0A923KX85"/>
<dbReference type="EMBL" id="JACONZ010000001">
    <property type="protein sequence ID" value="MBC5580209.1"/>
    <property type="molecule type" value="Genomic_DNA"/>
</dbReference>
<dbReference type="PANTHER" id="PTHR11804:SF84">
    <property type="entry name" value="SACCHAROLYSIN"/>
    <property type="match status" value="1"/>
</dbReference>
<dbReference type="InterPro" id="IPR013647">
    <property type="entry name" value="OligopepF_N_dom"/>
</dbReference>
<dbReference type="SUPFAM" id="SSF55486">
    <property type="entry name" value="Metalloproteases ('zincins'), catalytic domain"/>
    <property type="match status" value="1"/>
</dbReference>
<keyword evidence="2 6" id="KW-0479">Metal-binding</keyword>
<keyword evidence="3 6" id="KW-0378">Hydrolase</keyword>
<evidence type="ECO:0000259" key="7">
    <source>
        <dbReference type="Pfam" id="PF01432"/>
    </source>
</evidence>
<protein>
    <recommendedName>
        <fullName evidence="6">Oligopeptidase F</fullName>
        <ecNumber evidence="6">3.4.24.-</ecNumber>
    </recommendedName>
</protein>
<dbReference type="InterPro" id="IPR042088">
    <property type="entry name" value="OligoPept_F_C"/>
</dbReference>
<dbReference type="PANTHER" id="PTHR11804">
    <property type="entry name" value="PROTEASE M3 THIMET OLIGOPEPTIDASE-RELATED"/>
    <property type="match status" value="1"/>
</dbReference>
<name>A0A923KX85_9FIRM</name>
<organism evidence="9 10">
    <name type="scientific">Anaerofilum hominis</name>
    <dbReference type="NCBI Taxonomy" id="2763016"/>
    <lineage>
        <taxon>Bacteria</taxon>
        <taxon>Bacillati</taxon>
        <taxon>Bacillota</taxon>
        <taxon>Clostridia</taxon>
        <taxon>Eubacteriales</taxon>
        <taxon>Oscillospiraceae</taxon>
        <taxon>Anaerofilum</taxon>
    </lineage>
</organism>
<dbReference type="Gene3D" id="1.10.287.830">
    <property type="entry name" value="putative peptidase helix hairpin domain like"/>
    <property type="match status" value="1"/>
</dbReference>
<dbReference type="Pfam" id="PF08439">
    <property type="entry name" value="Peptidase_M3_N"/>
    <property type="match status" value="1"/>
</dbReference>
<comment type="function">
    <text evidence="6">Has oligopeptidase activity and degrades a variety of small bioactive peptides.</text>
</comment>
<keyword evidence="4 6" id="KW-0862">Zinc</keyword>
<evidence type="ECO:0000256" key="3">
    <source>
        <dbReference type="ARBA" id="ARBA00022801"/>
    </source>
</evidence>
<dbReference type="Pfam" id="PF01432">
    <property type="entry name" value="Peptidase_M3"/>
    <property type="match status" value="1"/>
</dbReference>
<comment type="similarity">
    <text evidence="6">Belongs to the peptidase M3B family.</text>
</comment>